<evidence type="ECO:0000313" key="2">
    <source>
        <dbReference type="EMBL" id="MBY5958224.1"/>
    </source>
</evidence>
<evidence type="ECO:0000256" key="1">
    <source>
        <dbReference type="SAM" id="Coils"/>
    </source>
</evidence>
<sequence length="99" mass="11695">MDSIKERLNQIDHKLRQVGGKMSMLKRQNMQLLSENVRLKKQIEKNKSNNFVGEREEIKEIDNDHASVAIREDQVEKWNVEIDEYVSKINACIEDLQKL</sequence>
<accession>A0A953HLM4</accession>
<protein>
    <submittedName>
        <fullName evidence="2">Uncharacterized protein</fullName>
    </submittedName>
</protein>
<dbReference type="EMBL" id="JAHVHU010000008">
    <property type="protein sequence ID" value="MBY5958224.1"/>
    <property type="molecule type" value="Genomic_DNA"/>
</dbReference>
<name>A0A953HLM4_9BACT</name>
<comment type="caution">
    <text evidence="2">The sequence shown here is derived from an EMBL/GenBank/DDBJ whole genome shotgun (WGS) entry which is preliminary data.</text>
</comment>
<keyword evidence="1" id="KW-0175">Coiled coil</keyword>
<keyword evidence="3" id="KW-1185">Reference proteome</keyword>
<gene>
    <name evidence="2" type="ORF">KUV50_08790</name>
</gene>
<organism evidence="2 3">
    <name type="scientific">Membranihabitans marinus</name>
    <dbReference type="NCBI Taxonomy" id="1227546"/>
    <lineage>
        <taxon>Bacteria</taxon>
        <taxon>Pseudomonadati</taxon>
        <taxon>Bacteroidota</taxon>
        <taxon>Saprospiria</taxon>
        <taxon>Saprospirales</taxon>
        <taxon>Saprospiraceae</taxon>
        <taxon>Membranihabitans</taxon>
    </lineage>
</organism>
<dbReference type="RefSeq" id="WP_222579764.1">
    <property type="nucleotide sequence ID" value="NZ_JAHVHU010000008.1"/>
</dbReference>
<proteinExistence type="predicted"/>
<dbReference type="AlphaFoldDB" id="A0A953HLM4"/>
<reference evidence="2" key="1">
    <citation type="submission" date="2021-06" db="EMBL/GenBank/DDBJ databases">
        <title>44 bacteria genomes isolated from Dapeng, Shenzhen.</title>
        <authorList>
            <person name="Zheng W."/>
            <person name="Yu S."/>
            <person name="Huang Y."/>
        </authorList>
    </citation>
    <scope>NUCLEOTIDE SEQUENCE</scope>
    <source>
        <strain evidence="2">DP5N28-2</strain>
    </source>
</reference>
<feature type="coiled-coil region" evidence="1">
    <location>
        <begin position="22"/>
        <end position="49"/>
    </location>
</feature>
<evidence type="ECO:0000313" key="3">
    <source>
        <dbReference type="Proteomes" id="UP000753961"/>
    </source>
</evidence>
<dbReference type="Proteomes" id="UP000753961">
    <property type="component" value="Unassembled WGS sequence"/>
</dbReference>